<evidence type="ECO:0000313" key="2">
    <source>
        <dbReference type="Proteomes" id="UP000544107"/>
    </source>
</evidence>
<protein>
    <submittedName>
        <fullName evidence="1">Uncharacterized protein</fullName>
    </submittedName>
</protein>
<evidence type="ECO:0000313" key="1">
    <source>
        <dbReference type="EMBL" id="MBB4007688.1"/>
    </source>
</evidence>
<organism evidence="1 2">
    <name type="scientific">Allorhizobium taibaishanense</name>
    <dbReference type="NCBI Taxonomy" id="887144"/>
    <lineage>
        <taxon>Bacteria</taxon>
        <taxon>Pseudomonadati</taxon>
        <taxon>Pseudomonadota</taxon>
        <taxon>Alphaproteobacteria</taxon>
        <taxon>Hyphomicrobiales</taxon>
        <taxon>Rhizobiaceae</taxon>
        <taxon>Rhizobium/Agrobacterium group</taxon>
        <taxon>Allorhizobium</taxon>
    </lineage>
</organism>
<sequence>MSLFRPAIAVSGGARTIFAMREMWPDPDFRMDHKRQRTHVKCVMRAAFMSQSAFGTSLGANFKEKNSRNHNRTLAPMRGVLLFSPRSVKPWREINSRTTPHAGLCSRLYPSWLPLWSFFGLDAIGEGEIAVRCGHFYIARWKCAFY</sequence>
<dbReference type="RefSeq" id="WP_139310805.1">
    <property type="nucleotide sequence ID" value="NZ_JACIED010000002.1"/>
</dbReference>
<name>A0A7W6HM39_9HYPH</name>
<dbReference type="AlphaFoldDB" id="A0A7W6HM39"/>
<dbReference type="EMBL" id="JACIED010000002">
    <property type="protein sequence ID" value="MBB4007688.1"/>
    <property type="molecule type" value="Genomic_DNA"/>
</dbReference>
<proteinExistence type="predicted"/>
<accession>A0A7W6HM39</accession>
<dbReference type="Proteomes" id="UP000544107">
    <property type="component" value="Unassembled WGS sequence"/>
</dbReference>
<gene>
    <name evidence="1" type="ORF">GGQ71_001951</name>
</gene>
<reference evidence="1 2" key="1">
    <citation type="submission" date="2020-08" db="EMBL/GenBank/DDBJ databases">
        <title>Genomic Encyclopedia of Type Strains, Phase IV (KMG-IV): sequencing the most valuable type-strain genomes for metagenomic binning, comparative biology and taxonomic classification.</title>
        <authorList>
            <person name="Goeker M."/>
        </authorList>
    </citation>
    <scope>NUCLEOTIDE SEQUENCE [LARGE SCALE GENOMIC DNA]</scope>
    <source>
        <strain evidence="1 2">DSM 100021</strain>
    </source>
</reference>
<comment type="caution">
    <text evidence="1">The sequence shown here is derived from an EMBL/GenBank/DDBJ whole genome shotgun (WGS) entry which is preliminary data.</text>
</comment>